<feature type="binding site" evidence="11">
    <location>
        <position position="86"/>
    </location>
    <ligand>
        <name>NAD(+)</name>
        <dbReference type="ChEBI" id="CHEBI:57540"/>
    </ligand>
</feature>
<evidence type="ECO:0000256" key="3">
    <source>
        <dbReference type="ARBA" id="ARBA00012954"/>
    </source>
</evidence>
<dbReference type="PANTHER" id="PTHR43750:SF3">
    <property type="entry name" value="UDP-GLUCOSE 6-DEHYDROGENASE TUAD"/>
    <property type="match status" value="1"/>
</dbReference>
<keyword evidence="6 8" id="KW-0520">NAD</keyword>
<feature type="domain" description="UDP-glucose/GDP-mannose dehydrogenase C-terminal" evidence="12">
    <location>
        <begin position="315"/>
        <end position="421"/>
    </location>
</feature>
<feature type="binding site" evidence="10">
    <location>
        <position position="322"/>
    </location>
    <ligand>
        <name>substrate</name>
    </ligand>
</feature>
<dbReference type="Pfam" id="PF00984">
    <property type="entry name" value="UDPG_MGDP_dh"/>
    <property type="match status" value="1"/>
</dbReference>
<evidence type="ECO:0000256" key="4">
    <source>
        <dbReference type="ARBA" id="ARBA00015132"/>
    </source>
</evidence>
<dbReference type="Pfam" id="PF03721">
    <property type="entry name" value="UDPG_MGDP_dh_N"/>
    <property type="match status" value="1"/>
</dbReference>
<dbReference type="Proteomes" id="UP000886005">
    <property type="component" value="Unassembled WGS sequence"/>
</dbReference>
<feature type="binding site" evidence="11">
    <location>
        <position position="153"/>
    </location>
    <ligand>
        <name>NAD(+)</name>
        <dbReference type="ChEBI" id="CHEBI:57540"/>
    </ligand>
</feature>
<dbReference type="InterPro" id="IPR001732">
    <property type="entry name" value="UDP-Glc/GDP-Man_DH_N"/>
</dbReference>
<evidence type="ECO:0000313" key="13">
    <source>
        <dbReference type="EMBL" id="HED11580.1"/>
    </source>
</evidence>
<name>A0A7V1PVJ4_CALAY</name>
<evidence type="ECO:0000259" key="12">
    <source>
        <dbReference type="SMART" id="SM00984"/>
    </source>
</evidence>
<evidence type="ECO:0000256" key="1">
    <source>
        <dbReference type="ARBA" id="ARBA00004701"/>
    </source>
</evidence>
<feature type="active site" description="Nucleophile" evidence="9">
    <location>
        <position position="261"/>
    </location>
</feature>
<protein>
    <recommendedName>
        <fullName evidence="4 8">UDP-glucose 6-dehydrogenase</fullName>
        <ecNumber evidence="3 8">1.1.1.22</ecNumber>
    </recommendedName>
</protein>
<dbReference type="Gene3D" id="1.20.5.100">
    <property type="entry name" value="Cytochrome c1, transmembrane anchor, C-terminal"/>
    <property type="match status" value="1"/>
</dbReference>
<comment type="similarity">
    <text evidence="2 8">Belongs to the UDP-glucose/GDP-mannose dehydrogenase family.</text>
</comment>
<dbReference type="Gene3D" id="3.40.50.720">
    <property type="entry name" value="NAD(P)-binding Rossmann-like Domain"/>
    <property type="match status" value="2"/>
</dbReference>
<gene>
    <name evidence="13" type="ORF">ENJ10_12890</name>
</gene>
<dbReference type="SUPFAM" id="SSF48179">
    <property type="entry name" value="6-phosphogluconate dehydrogenase C-terminal domain-like"/>
    <property type="match status" value="1"/>
</dbReference>
<dbReference type="SMART" id="SM00984">
    <property type="entry name" value="UDPG_MGDP_dh_C"/>
    <property type="match status" value="1"/>
</dbReference>
<dbReference type="InterPro" id="IPR008927">
    <property type="entry name" value="6-PGluconate_DH-like_C_sf"/>
</dbReference>
<dbReference type="SUPFAM" id="SSF51735">
    <property type="entry name" value="NAD(P)-binding Rossmann-fold domains"/>
    <property type="match status" value="1"/>
</dbReference>
<feature type="binding site" evidence="11">
    <location>
        <position position="30"/>
    </location>
    <ligand>
        <name>NAD(+)</name>
        <dbReference type="ChEBI" id="CHEBI:57540"/>
    </ligand>
</feature>
<dbReference type="InterPro" id="IPR028357">
    <property type="entry name" value="UDPglc_DH_bac"/>
</dbReference>
<dbReference type="EC" id="1.1.1.22" evidence="3 8"/>
<feature type="binding site" evidence="11">
    <location>
        <position position="264"/>
    </location>
    <ligand>
        <name>NAD(+)</name>
        <dbReference type="ChEBI" id="CHEBI:57540"/>
    </ligand>
</feature>
<dbReference type="InterPro" id="IPR036220">
    <property type="entry name" value="UDP-Glc/GDP-Man_DH_C_sf"/>
</dbReference>
<dbReference type="GO" id="GO:0000271">
    <property type="term" value="P:polysaccharide biosynthetic process"/>
    <property type="evidence" value="ECO:0007669"/>
    <property type="project" value="InterPro"/>
</dbReference>
<dbReference type="PANTHER" id="PTHR43750">
    <property type="entry name" value="UDP-GLUCOSE 6-DEHYDROGENASE TUAD"/>
    <property type="match status" value="1"/>
</dbReference>
<proteinExistence type="inferred from homology"/>
<feature type="binding site" evidence="10">
    <location>
        <position position="205"/>
    </location>
    <ligand>
        <name>substrate</name>
    </ligand>
</feature>
<feature type="binding site" evidence="10">
    <location>
        <position position="258"/>
    </location>
    <ligand>
        <name>substrate</name>
    </ligand>
</feature>
<keyword evidence="5 8" id="KW-0560">Oxidoreductase</keyword>
<reference evidence="13" key="1">
    <citation type="journal article" date="2020" name="mSystems">
        <title>Genome- and Community-Level Interaction Insights into Carbon Utilization and Element Cycling Functions of Hydrothermarchaeota in Hydrothermal Sediment.</title>
        <authorList>
            <person name="Zhou Z."/>
            <person name="Liu Y."/>
            <person name="Xu W."/>
            <person name="Pan J."/>
            <person name="Luo Z.H."/>
            <person name="Li M."/>
        </authorList>
    </citation>
    <scope>NUCLEOTIDE SEQUENCE [LARGE SCALE GENOMIC DNA]</scope>
    <source>
        <strain evidence="13">HyVt-456</strain>
    </source>
</reference>
<comment type="pathway">
    <text evidence="1">Nucleotide-sugar biosynthesis; UDP-alpha-D-glucuronate biosynthesis; UDP-alpha-D-glucuronate from UDP-alpha-D-glucose: step 1/1.</text>
</comment>
<dbReference type="GO" id="GO:0006065">
    <property type="term" value="P:UDP-glucuronate biosynthetic process"/>
    <property type="evidence" value="ECO:0007669"/>
    <property type="project" value="UniProtKB-UniPathway"/>
</dbReference>
<dbReference type="EMBL" id="DRLD01000364">
    <property type="protein sequence ID" value="HED11580.1"/>
    <property type="molecule type" value="Genomic_DNA"/>
</dbReference>
<evidence type="ECO:0000256" key="11">
    <source>
        <dbReference type="PIRSR" id="PIRSR500134-3"/>
    </source>
</evidence>
<dbReference type="AlphaFoldDB" id="A0A7V1PVJ4"/>
<evidence type="ECO:0000256" key="9">
    <source>
        <dbReference type="PIRSR" id="PIRSR500134-1"/>
    </source>
</evidence>
<evidence type="ECO:0000256" key="2">
    <source>
        <dbReference type="ARBA" id="ARBA00006601"/>
    </source>
</evidence>
<feature type="binding site" evidence="11">
    <location>
        <position position="121"/>
    </location>
    <ligand>
        <name>NAD(+)</name>
        <dbReference type="ChEBI" id="CHEBI:57540"/>
    </ligand>
</feature>
<comment type="caution">
    <text evidence="13">The sequence shown here is derived from an EMBL/GenBank/DDBJ whole genome shotgun (WGS) entry which is preliminary data.</text>
</comment>
<accession>A0A7V1PVJ4</accession>
<organism evidence="13">
    <name type="scientific">Caldithrix abyssi</name>
    <dbReference type="NCBI Taxonomy" id="187145"/>
    <lineage>
        <taxon>Bacteria</taxon>
        <taxon>Pseudomonadati</taxon>
        <taxon>Calditrichota</taxon>
        <taxon>Calditrichia</taxon>
        <taxon>Calditrichales</taxon>
        <taxon>Calditrichaceae</taxon>
        <taxon>Caldithrix</taxon>
    </lineage>
</organism>
<evidence type="ECO:0000256" key="5">
    <source>
        <dbReference type="ARBA" id="ARBA00023002"/>
    </source>
</evidence>
<dbReference type="PIRSF" id="PIRSF500134">
    <property type="entry name" value="UDPglc_DH_bac"/>
    <property type="match status" value="1"/>
</dbReference>
<dbReference type="InterPro" id="IPR014027">
    <property type="entry name" value="UDP-Glc/GDP-Man_DH_C"/>
</dbReference>
<feature type="binding site" evidence="10">
    <location>
        <begin position="250"/>
        <end position="254"/>
    </location>
    <ligand>
        <name>substrate</name>
    </ligand>
</feature>
<dbReference type="Pfam" id="PF03720">
    <property type="entry name" value="UDPG_MGDP_dh_C"/>
    <property type="match status" value="1"/>
</dbReference>
<dbReference type="NCBIfam" id="TIGR03026">
    <property type="entry name" value="NDP-sugDHase"/>
    <property type="match status" value="1"/>
</dbReference>
<dbReference type="InterPro" id="IPR036291">
    <property type="entry name" value="NAD(P)-bd_dom_sf"/>
</dbReference>
<feature type="binding site" evidence="11">
    <location>
        <position position="329"/>
    </location>
    <ligand>
        <name>NAD(+)</name>
        <dbReference type="ChEBI" id="CHEBI:57540"/>
    </ligand>
</feature>
<evidence type="ECO:0000256" key="7">
    <source>
        <dbReference type="ARBA" id="ARBA00047473"/>
    </source>
</evidence>
<feature type="binding site" evidence="10">
    <location>
        <begin position="150"/>
        <end position="153"/>
    </location>
    <ligand>
        <name>substrate</name>
    </ligand>
</feature>
<evidence type="ECO:0000256" key="6">
    <source>
        <dbReference type="ARBA" id="ARBA00023027"/>
    </source>
</evidence>
<evidence type="ECO:0000256" key="8">
    <source>
        <dbReference type="PIRNR" id="PIRNR000124"/>
    </source>
</evidence>
<evidence type="ECO:0000256" key="10">
    <source>
        <dbReference type="PIRSR" id="PIRSR500134-2"/>
    </source>
</evidence>
<dbReference type="SUPFAM" id="SSF52413">
    <property type="entry name" value="UDP-glucose/GDP-mannose dehydrogenase C-terminal domain"/>
    <property type="match status" value="1"/>
</dbReference>
<dbReference type="PIRSF" id="PIRSF000124">
    <property type="entry name" value="UDPglc_GDPman_dh"/>
    <property type="match status" value="1"/>
</dbReference>
<dbReference type="UniPathway" id="UPA00038">
    <property type="reaction ID" value="UER00491"/>
</dbReference>
<dbReference type="InterPro" id="IPR017476">
    <property type="entry name" value="UDP-Glc/GDP-Man"/>
</dbReference>
<dbReference type="InterPro" id="IPR014026">
    <property type="entry name" value="UDP-Glc/GDP-Man_DH_dimer"/>
</dbReference>
<comment type="catalytic activity">
    <reaction evidence="7 8">
        <text>UDP-alpha-D-glucose + 2 NAD(+) + H2O = UDP-alpha-D-glucuronate + 2 NADH + 3 H(+)</text>
        <dbReference type="Rhea" id="RHEA:23596"/>
        <dbReference type="ChEBI" id="CHEBI:15377"/>
        <dbReference type="ChEBI" id="CHEBI:15378"/>
        <dbReference type="ChEBI" id="CHEBI:57540"/>
        <dbReference type="ChEBI" id="CHEBI:57945"/>
        <dbReference type="ChEBI" id="CHEBI:58052"/>
        <dbReference type="ChEBI" id="CHEBI:58885"/>
        <dbReference type="EC" id="1.1.1.22"/>
    </reaction>
</comment>
<dbReference type="GO" id="GO:0003979">
    <property type="term" value="F:UDP-glucose 6-dehydrogenase activity"/>
    <property type="evidence" value="ECO:0007669"/>
    <property type="project" value="UniProtKB-EC"/>
</dbReference>
<dbReference type="GO" id="GO:0051287">
    <property type="term" value="F:NAD binding"/>
    <property type="evidence" value="ECO:0007669"/>
    <property type="project" value="InterPro"/>
</dbReference>
<feature type="binding site" evidence="11">
    <location>
        <position position="35"/>
    </location>
    <ligand>
        <name>NAD(+)</name>
        <dbReference type="ChEBI" id="CHEBI:57540"/>
    </ligand>
</feature>
<sequence length="439" mass="48831">MKIAVVGTGYVGLVAGTCFADTGNEVTCVDIDEKKVNDLNKGHVPIYEPGLEEMIKRNVREERLFFTTDIAKAVKESTIIFIAVGTPPDEDGSADLKYVLAVARDIGKNMNGFKVVVDKSTVPVGTADRVTEEIKKYTDHDFAVVSNPEFLKEGAAISDFMKPDRVVIGTRNEEAAEIMRNLYAPYVRTGKPIIVMDERSAELTKYTANALLATKISFMNEIANLCDLTGADVDMVRKGIGSDVRIGPYFIFPGTGYGGSCFPKDVQAIIKTADEYGLDLKILKAVESVNAAQKTVLFSKIKKYFNNDLKGKTVAMWGLSFKPKTDDMREAPAIEMVTALNEAGVKVQAHDPEALEEAKWRFGKRVNNGITLHDKRYEALEGADALVIMTEWNEFREPDFYLIKETLSHPVIFDGRNIYNPKRMKKYGIDYFSIGRPQN</sequence>